<dbReference type="PANTHER" id="PTHR14152">
    <property type="entry name" value="SQUAMOUS CELL CARCINOMA ANTIGEN RECOGNISED BY CYTOTOXIC T LYMPHOCYTES"/>
    <property type="match status" value="1"/>
</dbReference>
<evidence type="ECO:0000256" key="3">
    <source>
        <dbReference type="ARBA" id="ARBA00022664"/>
    </source>
</evidence>
<feature type="compositionally biased region" description="Basic and acidic residues" evidence="7">
    <location>
        <begin position="612"/>
        <end position="625"/>
    </location>
</feature>
<feature type="compositionally biased region" description="Basic residues" evidence="7">
    <location>
        <begin position="645"/>
        <end position="655"/>
    </location>
</feature>
<feature type="region of interest" description="Disordered" evidence="7">
    <location>
        <begin position="600"/>
        <end position="655"/>
    </location>
</feature>
<feature type="compositionally biased region" description="Polar residues" evidence="7">
    <location>
        <begin position="417"/>
        <end position="431"/>
    </location>
</feature>
<feature type="compositionally biased region" description="Basic and acidic residues" evidence="7">
    <location>
        <begin position="310"/>
        <end position="326"/>
    </location>
</feature>
<evidence type="ECO:0000256" key="5">
    <source>
        <dbReference type="ARBA" id="ARBA00023242"/>
    </source>
</evidence>
<dbReference type="GO" id="GO:0045292">
    <property type="term" value="P:mRNA cis splicing, via spliceosome"/>
    <property type="evidence" value="ECO:0007669"/>
    <property type="project" value="TreeGrafter"/>
</dbReference>
<feature type="region of interest" description="Disordered" evidence="7">
    <location>
        <begin position="348"/>
        <end position="479"/>
    </location>
</feature>
<dbReference type="Pfam" id="PF03343">
    <property type="entry name" value="SART-1"/>
    <property type="match status" value="1"/>
</dbReference>
<dbReference type="InterPro" id="IPR045347">
    <property type="entry name" value="HIND"/>
</dbReference>
<feature type="compositionally biased region" description="Basic and acidic residues" evidence="7">
    <location>
        <begin position="442"/>
        <end position="459"/>
    </location>
</feature>
<gene>
    <name evidence="8" type="ORF">M011DRAFT_384672</name>
</gene>
<feature type="compositionally biased region" description="Basic and acidic residues" evidence="7">
    <location>
        <begin position="513"/>
        <end position="533"/>
    </location>
</feature>
<dbReference type="EMBL" id="MU006567">
    <property type="protein sequence ID" value="KAF2748925.1"/>
    <property type="molecule type" value="Genomic_DNA"/>
</dbReference>
<feature type="region of interest" description="Disordered" evidence="7">
    <location>
        <begin position="513"/>
        <end position="536"/>
    </location>
</feature>
<dbReference type="GO" id="GO:0046540">
    <property type="term" value="C:U4/U6 x U5 tri-snRNP complex"/>
    <property type="evidence" value="ECO:0007669"/>
    <property type="project" value="InterPro"/>
</dbReference>
<proteinExistence type="inferred from homology"/>
<keyword evidence="6" id="KW-0175">Coiled coil</keyword>
<keyword evidence="5" id="KW-0539">Nucleus</keyword>
<feature type="compositionally biased region" description="Low complexity" evidence="7">
    <location>
        <begin position="14"/>
        <end position="30"/>
    </location>
</feature>
<evidence type="ECO:0000313" key="9">
    <source>
        <dbReference type="Proteomes" id="UP000799440"/>
    </source>
</evidence>
<feature type="region of interest" description="Disordered" evidence="7">
    <location>
        <begin position="113"/>
        <end position="133"/>
    </location>
</feature>
<dbReference type="OrthoDB" id="5583at2759"/>
<dbReference type="InterPro" id="IPR005011">
    <property type="entry name" value="SNU66/SART1"/>
</dbReference>
<dbReference type="GO" id="GO:0000481">
    <property type="term" value="P:maturation of 5S rRNA"/>
    <property type="evidence" value="ECO:0007669"/>
    <property type="project" value="TreeGrafter"/>
</dbReference>
<protein>
    <recommendedName>
        <fullName evidence="10">SART-1 protein</fullName>
    </recommendedName>
</protein>
<name>A0A6A6VEC8_9PLEO</name>
<keyword evidence="9" id="KW-1185">Reference proteome</keyword>
<comment type="similarity">
    <text evidence="2">Belongs to the SNU66/SART1 family.</text>
</comment>
<dbReference type="Pfam" id="PF19252">
    <property type="entry name" value="HIND"/>
    <property type="match status" value="1"/>
</dbReference>
<evidence type="ECO:0000256" key="7">
    <source>
        <dbReference type="SAM" id="MobiDB-lite"/>
    </source>
</evidence>
<feature type="region of interest" description="Disordered" evidence="7">
    <location>
        <begin position="1"/>
        <end position="50"/>
    </location>
</feature>
<organism evidence="8 9">
    <name type="scientific">Sporormia fimetaria CBS 119925</name>
    <dbReference type="NCBI Taxonomy" id="1340428"/>
    <lineage>
        <taxon>Eukaryota</taxon>
        <taxon>Fungi</taxon>
        <taxon>Dikarya</taxon>
        <taxon>Ascomycota</taxon>
        <taxon>Pezizomycotina</taxon>
        <taxon>Dothideomycetes</taxon>
        <taxon>Pleosporomycetidae</taxon>
        <taxon>Pleosporales</taxon>
        <taxon>Sporormiaceae</taxon>
        <taxon>Sporormia</taxon>
    </lineage>
</organism>
<reference evidence="8" key="1">
    <citation type="journal article" date="2020" name="Stud. Mycol.">
        <title>101 Dothideomycetes genomes: a test case for predicting lifestyles and emergence of pathogens.</title>
        <authorList>
            <person name="Haridas S."/>
            <person name="Albert R."/>
            <person name="Binder M."/>
            <person name="Bloem J."/>
            <person name="Labutti K."/>
            <person name="Salamov A."/>
            <person name="Andreopoulos B."/>
            <person name="Baker S."/>
            <person name="Barry K."/>
            <person name="Bills G."/>
            <person name="Bluhm B."/>
            <person name="Cannon C."/>
            <person name="Castanera R."/>
            <person name="Culley D."/>
            <person name="Daum C."/>
            <person name="Ezra D."/>
            <person name="Gonzalez J."/>
            <person name="Henrissat B."/>
            <person name="Kuo A."/>
            <person name="Liang C."/>
            <person name="Lipzen A."/>
            <person name="Lutzoni F."/>
            <person name="Magnuson J."/>
            <person name="Mondo S."/>
            <person name="Nolan M."/>
            <person name="Ohm R."/>
            <person name="Pangilinan J."/>
            <person name="Park H.-J."/>
            <person name="Ramirez L."/>
            <person name="Alfaro M."/>
            <person name="Sun H."/>
            <person name="Tritt A."/>
            <person name="Yoshinaga Y."/>
            <person name="Zwiers L.-H."/>
            <person name="Turgeon B."/>
            <person name="Goodwin S."/>
            <person name="Spatafora J."/>
            <person name="Crous P."/>
            <person name="Grigoriev I."/>
        </authorList>
    </citation>
    <scope>NUCLEOTIDE SEQUENCE</scope>
    <source>
        <strain evidence="8">CBS 119925</strain>
    </source>
</reference>
<evidence type="ECO:0000313" key="8">
    <source>
        <dbReference type="EMBL" id="KAF2748925.1"/>
    </source>
</evidence>
<feature type="non-terminal residue" evidence="8">
    <location>
        <position position="655"/>
    </location>
</feature>
<dbReference type="AlphaFoldDB" id="A0A6A6VEC8"/>
<feature type="non-terminal residue" evidence="8">
    <location>
        <position position="1"/>
    </location>
</feature>
<sequence length="655" mass="74065">LSVEEANKIRKSMGLAPLPVPGAAPASGPSFKESEAGEDDGEEPASTFETRAAAAYSNWENVQREAEAKKRQEEKKRAIIKERERAARTAKLQGKGLADEADEEDDMAWLRHSSKRQKKIQQAERMQKELEERERQAQAALEYNDLSGLKVAHEVKDFDDGADHILVLKDTAVDQDSDDELEAVAIKEKERLEERLNLKKRKHAYDPNDDGGAILAQYDEEIDGKKRKAFTLDGQGRAVEQQGQTANAGTHRKVAISLDILKDDTPSNDYMDVEVKKIKKPKKSKSKSKARKRLDDEDDLLAFAPEDEDVKMQLDDEPRPRPKKDLSNQSFVDDDFLQDNLAASRLKALKKRKKTRPEDLARALREEAAEPNIHETIEEDEPGLIIDETTEFVQNLDRSKSDEAEEEARRKRRKSSHVSNGVPSVVGTQSVDAEGDVNMEQPHPEADAAEEHRGSREPSAKVTITGLDEEETVDGGLGATLKLLKQRGVIRESDASELNTHYRERQKFLADKQRAEAQAERLAKEQRERERLSGRWNNMSAREREEWARKNNINREQMESRKLADIFNKEYKPNVQLTYVDEFGREMNQKEAFKQLSHQFHGKGSGNTKTQKHLDKIAAEKKKLAESSLETTLAGGMSSAQGQQSKKHKQAGVRL</sequence>
<feature type="coiled-coil region" evidence="6">
    <location>
        <begin position="56"/>
        <end position="89"/>
    </location>
</feature>
<feature type="compositionally biased region" description="Basic residues" evidence="7">
    <location>
        <begin position="278"/>
        <end position="292"/>
    </location>
</feature>
<evidence type="ECO:0000256" key="6">
    <source>
        <dbReference type="SAM" id="Coils"/>
    </source>
</evidence>
<evidence type="ECO:0008006" key="10">
    <source>
        <dbReference type="Google" id="ProtNLM"/>
    </source>
</evidence>
<dbReference type="Proteomes" id="UP000799440">
    <property type="component" value="Unassembled WGS sequence"/>
</dbReference>
<feature type="region of interest" description="Disordered" evidence="7">
    <location>
        <begin position="278"/>
        <end position="333"/>
    </location>
</feature>
<evidence type="ECO:0000256" key="1">
    <source>
        <dbReference type="ARBA" id="ARBA00004123"/>
    </source>
</evidence>
<keyword evidence="3" id="KW-0507">mRNA processing</keyword>
<comment type="subcellular location">
    <subcellularLocation>
        <location evidence="1">Nucleus</location>
    </subcellularLocation>
</comment>
<keyword evidence="4" id="KW-0508">mRNA splicing</keyword>
<evidence type="ECO:0000256" key="4">
    <source>
        <dbReference type="ARBA" id="ARBA00023187"/>
    </source>
</evidence>
<feature type="compositionally biased region" description="Acidic residues" evidence="7">
    <location>
        <begin position="296"/>
        <end position="309"/>
    </location>
</feature>
<accession>A0A6A6VEC8</accession>
<feature type="compositionally biased region" description="Basic and acidic residues" evidence="7">
    <location>
        <begin position="121"/>
        <end position="133"/>
    </location>
</feature>
<evidence type="ECO:0000256" key="2">
    <source>
        <dbReference type="ARBA" id="ARBA00006076"/>
    </source>
</evidence>
<dbReference type="PANTHER" id="PTHR14152:SF5">
    <property type="entry name" value="U4_U6.U5 TRI-SNRNP-ASSOCIATED PROTEIN 1"/>
    <property type="match status" value="1"/>
</dbReference>
<feature type="compositionally biased region" description="Basic and acidic residues" evidence="7">
    <location>
        <begin position="356"/>
        <end position="376"/>
    </location>
</feature>